<gene>
    <name evidence="6" type="ORF">F751_3981</name>
</gene>
<dbReference type="eggNOG" id="KOG1533">
    <property type="taxonomic scope" value="Eukaryota"/>
</dbReference>
<comment type="similarity">
    <text evidence="1 5">Belongs to the GPN-loop GTPase family.</text>
</comment>
<protein>
    <recommendedName>
        <fullName evidence="5">GPN-loop GTPase 2</fullName>
    </recommendedName>
</protein>
<dbReference type="EMBL" id="KL662114">
    <property type="protein sequence ID" value="KFM25301.1"/>
    <property type="molecule type" value="Genomic_DNA"/>
</dbReference>
<dbReference type="PANTHER" id="PTHR21231:SF3">
    <property type="entry name" value="GPN-LOOP GTPASE 2"/>
    <property type="match status" value="1"/>
</dbReference>
<evidence type="ECO:0000256" key="4">
    <source>
        <dbReference type="ARBA" id="ARBA00023134"/>
    </source>
</evidence>
<proteinExistence type="inferred from homology"/>
<comment type="subunit">
    <text evidence="5">Binds to RNA polymerase II (RNAPII).</text>
</comment>
<evidence type="ECO:0000313" key="7">
    <source>
        <dbReference type="Proteomes" id="UP000028924"/>
    </source>
</evidence>
<keyword evidence="7" id="KW-1185">Reference proteome</keyword>
<dbReference type="Proteomes" id="UP000028924">
    <property type="component" value="Unassembled WGS sequence"/>
</dbReference>
<dbReference type="RefSeq" id="XP_011398193.1">
    <property type="nucleotide sequence ID" value="XM_011399891.1"/>
</dbReference>
<dbReference type="InterPro" id="IPR004130">
    <property type="entry name" value="Gpn"/>
</dbReference>
<dbReference type="STRING" id="3075.A0A087SHU7"/>
<evidence type="ECO:0000256" key="3">
    <source>
        <dbReference type="ARBA" id="ARBA00022801"/>
    </source>
</evidence>
<evidence type="ECO:0000256" key="1">
    <source>
        <dbReference type="ARBA" id="ARBA00005290"/>
    </source>
</evidence>
<dbReference type="FunFam" id="3.40.50.300:FF:000338">
    <property type="entry name" value="GPN-loop GTPase 2"/>
    <property type="match status" value="1"/>
</dbReference>
<sequence length="264" mass="28735">MPFGQVVVGPPGSGKSTYCAALARHLASSGRSVAVVNLDPANDALVYEAALDVSELVGLEAVQEETGLGPNGGLIWAMEYLETNIDWLLDRLRPLTQAGHYIILDCPGQVELFQLHAGFKRILGTLERQLSMRLVAVQLIDAHLCADAGKYMAALLLALSTMLHLELPQVNAFSKYDLLDRHGDLAMSQEFYLEAHGLEHLVESMSVGFPPAFQDLSRGLCEVVEDFGLLSFLPLEVESAESMKRLVAVADKANGYYHIPPTMA</sequence>
<dbReference type="PANTHER" id="PTHR21231">
    <property type="entry name" value="XPA-BINDING PROTEIN 1-RELATED"/>
    <property type="match status" value="1"/>
</dbReference>
<dbReference type="Pfam" id="PF03029">
    <property type="entry name" value="ATP_bind_1"/>
    <property type="match status" value="1"/>
</dbReference>
<keyword evidence="4 5" id="KW-0342">GTP-binding</keyword>
<keyword evidence="3 5" id="KW-0378">Hydrolase</keyword>
<dbReference type="OrthoDB" id="5839at2759"/>
<dbReference type="SUPFAM" id="SSF52540">
    <property type="entry name" value="P-loop containing nucleoside triphosphate hydrolases"/>
    <property type="match status" value="1"/>
</dbReference>
<dbReference type="InterPro" id="IPR027417">
    <property type="entry name" value="P-loop_NTPase"/>
</dbReference>
<dbReference type="InterPro" id="IPR030231">
    <property type="entry name" value="Gpn2"/>
</dbReference>
<dbReference type="KEGG" id="apro:F751_3981"/>
<evidence type="ECO:0000256" key="2">
    <source>
        <dbReference type="ARBA" id="ARBA00022741"/>
    </source>
</evidence>
<dbReference type="GO" id="GO:0005525">
    <property type="term" value="F:GTP binding"/>
    <property type="evidence" value="ECO:0007669"/>
    <property type="project" value="UniProtKB-KW"/>
</dbReference>
<dbReference type="GO" id="GO:0003924">
    <property type="term" value="F:GTPase activity"/>
    <property type="evidence" value="ECO:0007669"/>
    <property type="project" value="TreeGrafter"/>
</dbReference>
<evidence type="ECO:0000256" key="5">
    <source>
        <dbReference type="RuleBase" id="RU365059"/>
    </source>
</evidence>
<keyword evidence="2 5" id="KW-0547">Nucleotide-binding</keyword>
<dbReference type="GO" id="GO:0005737">
    <property type="term" value="C:cytoplasm"/>
    <property type="evidence" value="ECO:0007669"/>
    <property type="project" value="TreeGrafter"/>
</dbReference>
<name>A0A087SHU7_AUXPR</name>
<comment type="function">
    <text evidence="5">Small GTPase required for proper localization of RNA polymerase II and III (RNAPII and RNAPIII). May act at an RNAP assembly step prior to nuclear import.</text>
</comment>
<organism evidence="6 7">
    <name type="scientific">Auxenochlorella protothecoides</name>
    <name type="common">Green microalga</name>
    <name type="synonym">Chlorella protothecoides</name>
    <dbReference type="NCBI Taxonomy" id="3075"/>
    <lineage>
        <taxon>Eukaryota</taxon>
        <taxon>Viridiplantae</taxon>
        <taxon>Chlorophyta</taxon>
        <taxon>core chlorophytes</taxon>
        <taxon>Trebouxiophyceae</taxon>
        <taxon>Chlorellales</taxon>
        <taxon>Chlorellaceae</taxon>
        <taxon>Auxenochlorella</taxon>
    </lineage>
</organism>
<dbReference type="CDD" id="cd17871">
    <property type="entry name" value="GPN2"/>
    <property type="match status" value="1"/>
</dbReference>
<accession>A0A087SHU7</accession>
<evidence type="ECO:0000313" key="6">
    <source>
        <dbReference type="EMBL" id="KFM25301.1"/>
    </source>
</evidence>
<dbReference type="GeneID" id="23615372"/>
<reference evidence="6 7" key="1">
    <citation type="journal article" date="2014" name="BMC Genomics">
        <title>Oil accumulation mechanisms of the oleaginous microalga Chlorella protothecoides revealed through its genome, transcriptomes, and proteomes.</title>
        <authorList>
            <person name="Gao C."/>
            <person name="Wang Y."/>
            <person name="Shen Y."/>
            <person name="Yan D."/>
            <person name="He X."/>
            <person name="Dai J."/>
            <person name="Wu Q."/>
        </authorList>
    </citation>
    <scope>NUCLEOTIDE SEQUENCE [LARGE SCALE GENOMIC DNA]</scope>
    <source>
        <strain evidence="6 7">0710</strain>
    </source>
</reference>
<dbReference type="Gene3D" id="3.40.50.300">
    <property type="entry name" value="P-loop containing nucleotide triphosphate hydrolases"/>
    <property type="match status" value="1"/>
</dbReference>
<dbReference type="AlphaFoldDB" id="A0A087SHU7"/>